<organism evidence="10 11">
    <name type="scientific">Lentilactobacillus parafarraginis DSM 18390 = JCM 14109</name>
    <dbReference type="NCBI Taxonomy" id="1423786"/>
    <lineage>
        <taxon>Bacteria</taxon>
        <taxon>Bacillati</taxon>
        <taxon>Bacillota</taxon>
        <taxon>Bacilli</taxon>
        <taxon>Lactobacillales</taxon>
        <taxon>Lactobacillaceae</taxon>
        <taxon>Lentilactobacillus</taxon>
    </lineage>
</organism>
<dbReference type="GO" id="GO:0046452">
    <property type="term" value="P:dihydrofolate metabolic process"/>
    <property type="evidence" value="ECO:0007669"/>
    <property type="project" value="TreeGrafter"/>
</dbReference>
<dbReference type="InterPro" id="IPR017925">
    <property type="entry name" value="DHFR_CS"/>
</dbReference>
<dbReference type="PANTHER" id="PTHR48069:SF3">
    <property type="entry name" value="DIHYDROFOLATE REDUCTASE"/>
    <property type="match status" value="1"/>
</dbReference>
<dbReference type="GO" id="GO:0050661">
    <property type="term" value="F:NADP binding"/>
    <property type="evidence" value="ECO:0007669"/>
    <property type="project" value="InterPro"/>
</dbReference>
<evidence type="ECO:0000256" key="6">
    <source>
        <dbReference type="ARBA" id="ARBA00023002"/>
    </source>
</evidence>
<keyword evidence="6 7" id="KW-0560">Oxidoreductase</keyword>
<dbReference type="CDD" id="cd00209">
    <property type="entry name" value="DHFR"/>
    <property type="match status" value="1"/>
</dbReference>
<dbReference type="PIRSF" id="PIRSF000194">
    <property type="entry name" value="DHFR"/>
    <property type="match status" value="1"/>
</dbReference>
<comment type="catalytic activity">
    <reaction evidence="7">
        <text>(6S)-5,6,7,8-tetrahydrofolate + NADP(+) = 7,8-dihydrofolate + NADPH + H(+)</text>
        <dbReference type="Rhea" id="RHEA:15009"/>
        <dbReference type="ChEBI" id="CHEBI:15378"/>
        <dbReference type="ChEBI" id="CHEBI:57451"/>
        <dbReference type="ChEBI" id="CHEBI:57453"/>
        <dbReference type="ChEBI" id="CHEBI:57783"/>
        <dbReference type="ChEBI" id="CHEBI:58349"/>
        <dbReference type="EC" id="1.5.1.3"/>
    </reaction>
</comment>
<evidence type="ECO:0000256" key="1">
    <source>
        <dbReference type="ARBA" id="ARBA00004903"/>
    </source>
</evidence>
<comment type="similarity">
    <text evidence="2 7 8">Belongs to the dihydrofolate reductase family.</text>
</comment>
<dbReference type="PROSITE" id="PS00075">
    <property type="entry name" value="DHFR_1"/>
    <property type="match status" value="1"/>
</dbReference>
<reference evidence="10 11" key="1">
    <citation type="journal article" date="2015" name="Genome Announc.">
        <title>Expanding the biotechnology potential of lactobacilli through comparative genomics of 213 strains and associated genera.</title>
        <authorList>
            <person name="Sun Z."/>
            <person name="Harris H.M."/>
            <person name="McCann A."/>
            <person name="Guo C."/>
            <person name="Argimon S."/>
            <person name="Zhang W."/>
            <person name="Yang X."/>
            <person name="Jeffery I.B."/>
            <person name="Cooney J.C."/>
            <person name="Kagawa T.F."/>
            <person name="Liu W."/>
            <person name="Song Y."/>
            <person name="Salvetti E."/>
            <person name="Wrobel A."/>
            <person name="Rasinkangas P."/>
            <person name="Parkhill J."/>
            <person name="Rea M.C."/>
            <person name="O'Sullivan O."/>
            <person name="Ritari J."/>
            <person name="Douillard F.P."/>
            <person name="Paul Ross R."/>
            <person name="Yang R."/>
            <person name="Briner A.E."/>
            <person name="Felis G.E."/>
            <person name="de Vos W.M."/>
            <person name="Barrangou R."/>
            <person name="Klaenhammer T.R."/>
            <person name="Caufield P.W."/>
            <person name="Cui Y."/>
            <person name="Zhang H."/>
            <person name="O'Toole P.W."/>
        </authorList>
    </citation>
    <scope>NUCLEOTIDE SEQUENCE [LARGE SCALE GENOMIC DNA]</scope>
    <source>
        <strain evidence="10 11">DSM 18390</strain>
    </source>
</reference>
<dbReference type="GO" id="GO:0005829">
    <property type="term" value="C:cytosol"/>
    <property type="evidence" value="ECO:0007669"/>
    <property type="project" value="TreeGrafter"/>
</dbReference>
<dbReference type="Gene3D" id="3.40.430.10">
    <property type="entry name" value="Dihydrofolate Reductase, subunit A"/>
    <property type="match status" value="1"/>
</dbReference>
<feature type="domain" description="DHFR" evidence="9">
    <location>
        <begin position="1"/>
        <end position="160"/>
    </location>
</feature>
<comment type="pathway">
    <text evidence="1 7">Cofactor biosynthesis; tetrahydrofolate biosynthesis; 5,6,7,8-tetrahydrofolate from 7,8-dihydrofolate: step 1/1.</text>
</comment>
<evidence type="ECO:0000256" key="7">
    <source>
        <dbReference type="PIRNR" id="PIRNR000194"/>
    </source>
</evidence>
<name>A0A0R1YMJ2_9LACO</name>
<comment type="function">
    <text evidence="7">Key enzyme in folate metabolism. Catalyzes an essential reaction for de novo glycine and purine synthesis, and for DNA precursor synthesis.</text>
</comment>
<dbReference type="Proteomes" id="UP000051010">
    <property type="component" value="Unassembled WGS sequence"/>
</dbReference>
<dbReference type="InterPro" id="IPR024072">
    <property type="entry name" value="DHFR-like_dom_sf"/>
</dbReference>
<dbReference type="PRINTS" id="PR00070">
    <property type="entry name" value="DHFR"/>
</dbReference>
<dbReference type="GO" id="GO:0046654">
    <property type="term" value="P:tetrahydrofolate biosynthetic process"/>
    <property type="evidence" value="ECO:0007669"/>
    <property type="project" value="UniProtKB-UniPathway"/>
</dbReference>
<dbReference type="EC" id="1.5.1.3" evidence="3 7"/>
<dbReference type="AlphaFoldDB" id="A0A0R1YMJ2"/>
<dbReference type="PATRIC" id="fig|1423786.4.peg.1349"/>
<dbReference type="GO" id="GO:0006730">
    <property type="term" value="P:one-carbon metabolic process"/>
    <property type="evidence" value="ECO:0007669"/>
    <property type="project" value="UniProtKB-KW"/>
</dbReference>
<keyword evidence="5 7" id="KW-0521">NADP</keyword>
<evidence type="ECO:0000259" key="9">
    <source>
        <dbReference type="PROSITE" id="PS51330"/>
    </source>
</evidence>
<evidence type="ECO:0000256" key="2">
    <source>
        <dbReference type="ARBA" id="ARBA00009539"/>
    </source>
</evidence>
<dbReference type="InterPro" id="IPR001796">
    <property type="entry name" value="DHFR_dom"/>
</dbReference>
<keyword evidence="4 7" id="KW-0554">One-carbon metabolism</keyword>
<accession>A0A0R1YMJ2</accession>
<evidence type="ECO:0000256" key="5">
    <source>
        <dbReference type="ARBA" id="ARBA00022857"/>
    </source>
</evidence>
<dbReference type="GO" id="GO:0046655">
    <property type="term" value="P:folic acid metabolic process"/>
    <property type="evidence" value="ECO:0007669"/>
    <property type="project" value="TreeGrafter"/>
</dbReference>
<evidence type="ECO:0000256" key="8">
    <source>
        <dbReference type="RuleBase" id="RU004474"/>
    </source>
</evidence>
<dbReference type="SUPFAM" id="SSF53597">
    <property type="entry name" value="Dihydrofolate reductase-like"/>
    <property type="match status" value="1"/>
</dbReference>
<sequence>MLSFIWAEDKNGLIGANGTLPWHLPDDMKFFKKTTTGNPIIAGARTFHSFKRPLPNRQNIVLSKHGSFPDGVLVVSSIDQLCELVDQYPGKNYIVVGGASIFEQLMDRVDRLYRTKIDHVFQGDTYMPKVDYTAFKQIQSLPGIVDDKNRYPHTFELFERC</sequence>
<evidence type="ECO:0000313" key="10">
    <source>
        <dbReference type="EMBL" id="KRM43806.1"/>
    </source>
</evidence>
<dbReference type="InterPro" id="IPR012259">
    <property type="entry name" value="DHFR"/>
</dbReference>
<dbReference type="EMBL" id="AZFZ01000027">
    <property type="protein sequence ID" value="KRM43806.1"/>
    <property type="molecule type" value="Genomic_DNA"/>
</dbReference>
<comment type="caution">
    <text evidence="10">The sequence shown here is derived from an EMBL/GenBank/DDBJ whole genome shotgun (WGS) entry which is preliminary data.</text>
</comment>
<evidence type="ECO:0000313" key="11">
    <source>
        <dbReference type="Proteomes" id="UP000051010"/>
    </source>
</evidence>
<evidence type="ECO:0000256" key="4">
    <source>
        <dbReference type="ARBA" id="ARBA00022563"/>
    </source>
</evidence>
<protein>
    <recommendedName>
        <fullName evidence="3 7">Dihydrofolate reductase</fullName>
        <ecNumber evidence="3 7">1.5.1.3</ecNumber>
    </recommendedName>
</protein>
<gene>
    <name evidence="10" type="ORF">FD47_GL001251</name>
</gene>
<dbReference type="PROSITE" id="PS51330">
    <property type="entry name" value="DHFR_2"/>
    <property type="match status" value="1"/>
</dbReference>
<dbReference type="PANTHER" id="PTHR48069">
    <property type="entry name" value="DIHYDROFOLATE REDUCTASE"/>
    <property type="match status" value="1"/>
</dbReference>
<evidence type="ECO:0000256" key="3">
    <source>
        <dbReference type="ARBA" id="ARBA00012856"/>
    </source>
</evidence>
<dbReference type="Pfam" id="PF00186">
    <property type="entry name" value="DHFR_1"/>
    <property type="match status" value="1"/>
</dbReference>
<dbReference type="RefSeq" id="WP_056980410.1">
    <property type="nucleotide sequence ID" value="NZ_AZFZ01000027.1"/>
</dbReference>
<dbReference type="GO" id="GO:0004146">
    <property type="term" value="F:dihydrofolate reductase activity"/>
    <property type="evidence" value="ECO:0007669"/>
    <property type="project" value="UniProtKB-EC"/>
</dbReference>
<proteinExistence type="inferred from homology"/>
<dbReference type="UniPathway" id="UPA00077">
    <property type="reaction ID" value="UER00158"/>
</dbReference>